<gene>
    <name evidence="4" type="ORF">AQPW35_29970</name>
</gene>
<dbReference type="InterPro" id="IPR016181">
    <property type="entry name" value="Acyl_CoA_acyltransferase"/>
</dbReference>
<evidence type="ECO:0000256" key="2">
    <source>
        <dbReference type="ARBA" id="ARBA00023315"/>
    </source>
</evidence>
<dbReference type="InterPro" id="IPR000182">
    <property type="entry name" value="GNAT_dom"/>
</dbReference>
<dbReference type="SUPFAM" id="SSF54427">
    <property type="entry name" value="NTF2-like"/>
    <property type="match status" value="1"/>
</dbReference>
<dbReference type="PROSITE" id="PS51186">
    <property type="entry name" value="GNAT"/>
    <property type="match status" value="1"/>
</dbReference>
<dbReference type="InterPro" id="IPR050832">
    <property type="entry name" value="Bact_Acetyltransf"/>
</dbReference>
<dbReference type="Gene3D" id="3.10.450.50">
    <property type="match status" value="1"/>
</dbReference>
<dbReference type="PANTHER" id="PTHR43877:SF2">
    <property type="entry name" value="AMINOALKYLPHOSPHONATE N-ACETYLTRANSFERASE-RELATED"/>
    <property type="match status" value="1"/>
</dbReference>
<dbReference type="RefSeq" id="WP_137733651.1">
    <property type="nucleotide sequence ID" value="NZ_BJCL01000007.1"/>
</dbReference>
<dbReference type="Gene3D" id="3.40.630.30">
    <property type="match status" value="1"/>
</dbReference>
<sequence length="320" mass="34717">MAADWTLRPWQAGDDLAALTALLHRAYAPLAAAGMNFTAATQTAAMTAQRLQGAHSWVAVRADGTLLGTITAAGPFDPNTQGWAHALPWFYRQDVAHFHQYAVDPACQGQGIGAALLQAAEAWARGAGHRAMLLDTAMPATALRQRYARAGYADIASVQWQGKAYRSVVMVKPLATPAPTETEPAHHAATVRALWASFQARDWTAARAFLADDATLFWRASGEHLLDADAIIRVQVIYPEGWTLRVVEVTPMADVDGRGGRVHSLVEVRHGGTCFLAHTLWRFRGALVAHADETWATWEAPPAWRTAEAIGAYRRDAGQP</sequence>
<comment type="caution">
    <text evidence="4">The sequence shown here is derived from an EMBL/GenBank/DDBJ whole genome shotgun (WGS) entry which is preliminary data.</text>
</comment>
<keyword evidence="1" id="KW-0808">Transferase</keyword>
<dbReference type="SUPFAM" id="SSF55729">
    <property type="entry name" value="Acyl-CoA N-acyltransferases (Nat)"/>
    <property type="match status" value="1"/>
</dbReference>
<dbReference type="Proteomes" id="UP000301751">
    <property type="component" value="Unassembled WGS sequence"/>
</dbReference>
<name>A0A480ASJ4_9BURK</name>
<dbReference type="CDD" id="cd04301">
    <property type="entry name" value="NAT_SF"/>
    <property type="match status" value="1"/>
</dbReference>
<proteinExistence type="predicted"/>
<dbReference type="OrthoDB" id="9796381at2"/>
<dbReference type="GO" id="GO:0016747">
    <property type="term" value="F:acyltransferase activity, transferring groups other than amino-acyl groups"/>
    <property type="evidence" value="ECO:0007669"/>
    <property type="project" value="InterPro"/>
</dbReference>
<evidence type="ECO:0000313" key="4">
    <source>
        <dbReference type="EMBL" id="GCL63916.1"/>
    </source>
</evidence>
<feature type="domain" description="N-acetyltransferase" evidence="3">
    <location>
        <begin position="5"/>
        <end position="175"/>
    </location>
</feature>
<protein>
    <recommendedName>
        <fullName evidence="3">N-acetyltransferase domain-containing protein</fullName>
    </recommendedName>
</protein>
<dbReference type="InterPro" id="IPR032710">
    <property type="entry name" value="NTF2-like_dom_sf"/>
</dbReference>
<evidence type="ECO:0000256" key="1">
    <source>
        <dbReference type="ARBA" id="ARBA00022679"/>
    </source>
</evidence>
<dbReference type="PANTHER" id="PTHR43877">
    <property type="entry name" value="AMINOALKYLPHOSPHONATE N-ACETYLTRANSFERASE-RELATED-RELATED"/>
    <property type="match status" value="1"/>
</dbReference>
<keyword evidence="2" id="KW-0012">Acyltransferase</keyword>
<reference evidence="5" key="1">
    <citation type="submission" date="2019-03" db="EMBL/GenBank/DDBJ databases">
        <title>Aquabacterium pictum sp.nov., the first bacteriochlorophyll a-containing freshwater bacterium in the genus Aquabacterium of the class Betaproteobacteria.</title>
        <authorList>
            <person name="Hirose S."/>
            <person name="Tank M."/>
            <person name="Hara E."/>
            <person name="Tamaki H."/>
            <person name="Takaichi S."/>
            <person name="Haruta S."/>
            <person name="Hanada S."/>
        </authorList>
    </citation>
    <scope>NUCLEOTIDE SEQUENCE [LARGE SCALE GENOMIC DNA]</scope>
    <source>
        <strain evidence="5">W35</strain>
    </source>
</reference>
<keyword evidence="5" id="KW-1185">Reference proteome</keyword>
<evidence type="ECO:0000259" key="3">
    <source>
        <dbReference type="PROSITE" id="PS51186"/>
    </source>
</evidence>
<dbReference type="EMBL" id="BJCL01000007">
    <property type="protein sequence ID" value="GCL63916.1"/>
    <property type="molecule type" value="Genomic_DNA"/>
</dbReference>
<evidence type="ECO:0000313" key="5">
    <source>
        <dbReference type="Proteomes" id="UP000301751"/>
    </source>
</evidence>
<dbReference type="AlphaFoldDB" id="A0A480ASJ4"/>
<organism evidence="4 5">
    <name type="scientific">Pseudaquabacterium pictum</name>
    <dbReference type="NCBI Taxonomy" id="2315236"/>
    <lineage>
        <taxon>Bacteria</taxon>
        <taxon>Pseudomonadati</taxon>
        <taxon>Pseudomonadota</taxon>
        <taxon>Betaproteobacteria</taxon>
        <taxon>Burkholderiales</taxon>
        <taxon>Sphaerotilaceae</taxon>
        <taxon>Pseudaquabacterium</taxon>
    </lineage>
</organism>
<accession>A0A480ASJ4</accession>
<dbReference type="Pfam" id="PF00583">
    <property type="entry name" value="Acetyltransf_1"/>
    <property type="match status" value="1"/>
</dbReference>